<keyword evidence="6 9" id="KW-0808">Transferase</keyword>
<evidence type="ECO:0000256" key="1">
    <source>
        <dbReference type="ARBA" id="ARBA00004811"/>
    </source>
</evidence>
<evidence type="ECO:0000259" key="11">
    <source>
        <dbReference type="Pfam" id="PF00275"/>
    </source>
</evidence>
<feature type="domain" description="Enolpyruvate transferase" evidence="11">
    <location>
        <begin position="48"/>
        <end position="466"/>
    </location>
</feature>
<evidence type="ECO:0000256" key="3">
    <source>
        <dbReference type="ARBA" id="ARBA00012450"/>
    </source>
</evidence>
<dbReference type="Pfam" id="PF00275">
    <property type="entry name" value="EPSP_synthase"/>
    <property type="match status" value="1"/>
</dbReference>
<dbReference type="GO" id="GO:0008652">
    <property type="term" value="P:amino acid biosynthetic process"/>
    <property type="evidence" value="ECO:0007669"/>
    <property type="project" value="UniProtKB-KW"/>
</dbReference>
<dbReference type="HAMAP" id="MF_00210">
    <property type="entry name" value="EPSP_synth"/>
    <property type="match status" value="1"/>
</dbReference>
<dbReference type="PANTHER" id="PTHR21090">
    <property type="entry name" value="AROM/DEHYDROQUINATE SYNTHASE"/>
    <property type="match status" value="1"/>
</dbReference>
<name>A0AA35T6S9_GEOBA</name>
<comment type="similarity">
    <text evidence="2 9">Belongs to the EPSP synthase family.</text>
</comment>
<dbReference type="FunFam" id="3.65.10.10:FF:000006">
    <property type="entry name" value="3-phosphoshikimate 1-carboxyvinyltransferase"/>
    <property type="match status" value="1"/>
</dbReference>
<feature type="non-terminal residue" evidence="12">
    <location>
        <position position="1"/>
    </location>
</feature>
<evidence type="ECO:0000313" key="13">
    <source>
        <dbReference type="Proteomes" id="UP001174909"/>
    </source>
</evidence>
<evidence type="ECO:0000313" key="12">
    <source>
        <dbReference type="EMBL" id="CAI8042302.1"/>
    </source>
</evidence>
<evidence type="ECO:0000256" key="2">
    <source>
        <dbReference type="ARBA" id="ARBA00009948"/>
    </source>
</evidence>
<dbReference type="PROSITE" id="PS00885">
    <property type="entry name" value="EPSP_SYNTHASE_2"/>
    <property type="match status" value="1"/>
</dbReference>
<evidence type="ECO:0000256" key="10">
    <source>
        <dbReference type="SAM" id="MobiDB-lite"/>
    </source>
</evidence>
<sequence length="474" mass="49083">PTFGSPSAIARRPSLRRREFRNFQSTPFRHLAPPGDHRRSTQLEQTIRSPERLAGSLAVPGDKSVSHRSLILNAIANGTATVTGISDGADVRSTAACLRAMGVSIDPLGEPGSFRVAGPGPNLDEPADMLDAGNSGTSMRLLSGLLASQGFLSVLSGDGSLRSRPMGRIVQPLQQMGASIMGRGGNTLAPLAIRGGSLRSIEYEMPVASAQVKSCLMLAGLAASGPTVLHQPALSRDHTERMMSAMGARIDNDGLALTLHPAELQAVDVAVPGDISSAAFWMVAGLIHPHARVTITGVGLNPSRAGIIDALQMMGAGDSLRLENQRVEGGEPVADVVASSASLNGIDLGGDIIPIMIDELPVLAVAACFAAGDTIIRDAAELRVKESDRIATTVSELTRLGGNLEPREDGMVIHGVGGLTGAAVESHGDHRLAMSMAVAGLAASGDTIIHGAEDASVSYPTFWEHLASLLGDGE</sequence>
<dbReference type="PANTHER" id="PTHR21090:SF5">
    <property type="entry name" value="PENTAFUNCTIONAL AROM POLYPEPTIDE"/>
    <property type="match status" value="1"/>
</dbReference>
<gene>
    <name evidence="12" type="ORF">GBAR_LOCUS23508</name>
</gene>
<evidence type="ECO:0000256" key="4">
    <source>
        <dbReference type="ARBA" id="ARBA00022490"/>
    </source>
</evidence>
<dbReference type="AlphaFoldDB" id="A0AA35T6S9"/>
<feature type="region of interest" description="Disordered" evidence="10">
    <location>
        <begin position="27"/>
        <end position="60"/>
    </location>
</feature>
<evidence type="ECO:0000256" key="5">
    <source>
        <dbReference type="ARBA" id="ARBA00022605"/>
    </source>
</evidence>
<dbReference type="CDD" id="cd01556">
    <property type="entry name" value="EPSP_synthase"/>
    <property type="match status" value="1"/>
</dbReference>
<comment type="catalytic activity">
    <reaction evidence="8">
        <text>3-phosphoshikimate + phosphoenolpyruvate = 5-O-(1-carboxyvinyl)-3-phosphoshikimate + phosphate</text>
        <dbReference type="Rhea" id="RHEA:21256"/>
        <dbReference type="ChEBI" id="CHEBI:43474"/>
        <dbReference type="ChEBI" id="CHEBI:57701"/>
        <dbReference type="ChEBI" id="CHEBI:58702"/>
        <dbReference type="ChEBI" id="CHEBI:145989"/>
        <dbReference type="EC" id="2.5.1.19"/>
    </reaction>
    <physiologicalReaction direction="left-to-right" evidence="8">
        <dbReference type="Rhea" id="RHEA:21257"/>
    </physiologicalReaction>
</comment>
<proteinExistence type="inferred from homology"/>
<reference evidence="12" key="1">
    <citation type="submission" date="2023-03" db="EMBL/GenBank/DDBJ databases">
        <authorList>
            <person name="Steffen K."/>
            <person name="Cardenas P."/>
        </authorList>
    </citation>
    <scope>NUCLEOTIDE SEQUENCE</scope>
</reference>
<evidence type="ECO:0000256" key="9">
    <source>
        <dbReference type="RuleBase" id="RU004164"/>
    </source>
</evidence>
<evidence type="ECO:0000256" key="8">
    <source>
        <dbReference type="ARBA" id="ARBA00044633"/>
    </source>
</evidence>
<dbReference type="Proteomes" id="UP001174909">
    <property type="component" value="Unassembled WGS sequence"/>
</dbReference>
<organism evidence="12 13">
    <name type="scientific">Geodia barretti</name>
    <name type="common">Barrett's horny sponge</name>
    <dbReference type="NCBI Taxonomy" id="519541"/>
    <lineage>
        <taxon>Eukaryota</taxon>
        <taxon>Metazoa</taxon>
        <taxon>Porifera</taxon>
        <taxon>Demospongiae</taxon>
        <taxon>Heteroscleromorpha</taxon>
        <taxon>Tetractinellida</taxon>
        <taxon>Astrophorina</taxon>
        <taxon>Geodiidae</taxon>
        <taxon>Geodia</taxon>
    </lineage>
</organism>
<dbReference type="Gene3D" id="3.65.10.10">
    <property type="entry name" value="Enolpyruvate transferase domain"/>
    <property type="match status" value="2"/>
</dbReference>
<dbReference type="GO" id="GO:0009423">
    <property type="term" value="P:chorismate biosynthetic process"/>
    <property type="evidence" value="ECO:0007669"/>
    <property type="project" value="UniProtKB-UniRule"/>
</dbReference>
<dbReference type="PIRSF" id="PIRSF000505">
    <property type="entry name" value="EPSPS"/>
    <property type="match status" value="1"/>
</dbReference>
<keyword evidence="4" id="KW-0963">Cytoplasm</keyword>
<dbReference type="InterPro" id="IPR023193">
    <property type="entry name" value="EPSP_synthase_CS"/>
</dbReference>
<dbReference type="InterPro" id="IPR006264">
    <property type="entry name" value="EPSP_synthase"/>
</dbReference>
<evidence type="ECO:0000256" key="6">
    <source>
        <dbReference type="ARBA" id="ARBA00022679"/>
    </source>
</evidence>
<keyword evidence="5 9" id="KW-0028">Amino-acid biosynthesis</keyword>
<protein>
    <recommendedName>
        <fullName evidence="3 9">3-phosphoshikimate 1-carboxyvinyltransferase</fullName>
        <ecNumber evidence="3 9">2.5.1.19</ecNumber>
    </recommendedName>
</protein>
<dbReference type="PROSITE" id="PS00104">
    <property type="entry name" value="EPSP_SYNTHASE_1"/>
    <property type="match status" value="1"/>
</dbReference>
<dbReference type="GO" id="GO:0003866">
    <property type="term" value="F:3-phosphoshikimate 1-carboxyvinyltransferase activity"/>
    <property type="evidence" value="ECO:0007669"/>
    <property type="project" value="UniProtKB-UniRule"/>
</dbReference>
<evidence type="ECO:0000256" key="7">
    <source>
        <dbReference type="ARBA" id="ARBA00023141"/>
    </source>
</evidence>
<keyword evidence="7 9" id="KW-0057">Aromatic amino acid biosynthesis</keyword>
<dbReference type="GO" id="GO:0009073">
    <property type="term" value="P:aromatic amino acid family biosynthetic process"/>
    <property type="evidence" value="ECO:0007669"/>
    <property type="project" value="UniProtKB-UniRule"/>
</dbReference>
<dbReference type="FunFam" id="3.65.10.10:FF:000005">
    <property type="entry name" value="3-phosphoshikimate 1-carboxyvinyltransferase"/>
    <property type="match status" value="1"/>
</dbReference>
<comment type="caution">
    <text evidence="12">The sequence shown here is derived from an EMBL/GenBank/DDBJ whole genome shotgun (WGS) entry which is preliminary data.</text>
</comment>
<dbReference type="InterPro" id="IPR013792">
    <property type="entry name" value="RNA3'P_cycl/enolpyr_Trfase_a/b"/>
</dbReference>
<dbReference type="InterPro" id="IPR001986">
    <property type="entry name" value="Enolpyruvate_Tfrase_dom"/>
</dbReference>
<dbReference type="EMBL" id="CASHTH010003255">
    <property type="protein sequence ID" value="CAI8042302.1"/>
    <property type="molecule type" value="Genomic_DNA"/>
</dbReference>
<keyword evidence="13" id="KW-1185">Reference proteome</keyword>
<dbReference type="NCBIfam" id="TIGR01356">
    <property type="entry name" value="aroA"/>
    <property type="match status" value="1"/>
</dbReference>
<accession>A0AA35T6S9</accession>
<dbReference type="EC" id="2.5.1.19" evidence="3 9"/>
<comment type="pathway">
    <text evidence="1 9">Metabolic intermediate biosynthesis; chorismate biosynthesis; chorismate from D-erythrose 4-phosphate and phosphoenolpyruvate: step 6/7.</text>
</comment>
<dbReference type="SUPFAM" id="SSF55205">
    <property type="entry name" value="EPT/RTPC-like"/>
    <property type="match status" value="1"/>
</dbReference>
<dbReference type="InterPro" id="IPR036968">
    <property type="entry name" value="Enolpyruvate_Tfrase_sf"/>
</dbReference>